<dbReference type="STRING" id="5364.A0A5C3MU92"/>
<dbReference type="EMBL" id="ML213520">
    <property type="protein sequence ID" value="TFK48342.1"/>
    <property type="molecule type" value="Genomic_DNA"/>
</dbReference>
<dbReference type="AlphaFoldDB" id="A0A5C3MU92"/>
<sequence>MSLKEKEEERQRAQQERLQEALLEGDRALGLYDDPEDGDELQYNLAAQLEHEQDDSLSESSSGQRLLPDTISRADVKPLPARALPRNAYMDSHSHWFVRLVLLLVIHLQTVHHVTFRACAIILYTLRLIFICMGALSDDDPMPVTYQKVIRDFGLEDRFSIHPACPDCHCLFSPDLPADARCPGCDTALFMTSHRGILRCLWDKAQRRTAPKPPPAKAVPIATLSTLLADFLEDNEIETACEQWLDHTHERGKYRNRLDGEVARTVKDENGKLFFSRDSHTEADELRIPVDFSADWYVVAPIFLYQTRNLLVPVALPGPTEPTAEQLQSYLKFLVDDLELLYGDGIYIPTAKYPEGK</sequence>
<gene>
    <name evidence="1" type="ORF">OE88DRAFT_1635123</name>
</gene>
<name>A0A5C3MU92_9AGAM</name>
<protein>
    <submittedName>
        <fullName evidence="1">Uncharacterized protein</fullName>
    </submittedName>
</protein>
<organism evidence="1 2">
    <name type="scientific">Heliocybe sulcata</name>
    <dbReference type="NCBI Taxonomy" id="5364"/>
    <lineage>
        <taxon>Eukaryota</taxon>
        <taxon>Fungi</taxon>
        <taxon>Dikarya</taxon>
        <taxon>Basidiomycota</taxon>
        <taxon>Agaricomycotina</taxon>
        <taxon>Agaricomycetes</taxon>
        <taxon>Gloeophyllales</taxon>
        <taxon>Gloeophyllaceae</taxon>
        <taxon>Heliocybe</taxon>
    </lineage>
</organism>
<dbReference type="OrthoDB" id="3265985at2759"/>
<evidence type="ECO:0000313" key="1">
    <source>
        <dbReference type="EMBL" id="TFK48342.1"/>
    </source>
</evidence>
<keyword evidence="2" id="KW-1185">Reference proteome</keyword>
<evidence type="ECO:0000313" key="2">
    <source>
        <dbReference type="Proteomes" id="UP000305948"/>
    </source>
</evidence>
<proteinExistence type="predicted"/>
<dbReference type="Proteomes" id="UP000305948">
    <property type="component" value="Unassembled WGS sequence"/>
</dbReference>
<accession>A0A5C3MU92</accession>
<reference evidence="1 2" key="1">
    <citation type="journal article" date="2019" name="Nat. Ecol. Evol.">
        <title>Megaphylogeny resolves global patterns of mushroom evolution.</title>
        <authorList>
            <person name="Varga T."/>
            <person name="Krizsan K."/>
            <person name="Foldi C."/>
            <person name="Dima B."/>
            <person name="Sanchez-Garcia M."/>
            <person name="Sanchez-Ramirez S."/>
            <person name="Szollosi G.J."/>
            <person name="Szarkandi J.G."/>
            <person name="Papp V."/>
            <person name="Albert L."/>
            <person name="Andreopoulos W."/>
            <person name="Angelini C."/>
            <person name="Antonin V."/>
            <person name="Barry K.W."/>
            <person name="Bougher N.L."/>
            <person name="Buchanan P."/>
            <person name="Buyck B."/>
            <person name="Bense V."/>
            <person name="Catcheside P."/>
            <person name="Chovatia M."/>
            <person name="Cooper J."/>
            <person name="Damon W."/>
            <person name="Desjardin D."/>
            <person name="Finy P."/>
            <person name="Geml J."/>
            <person name="Haridas S."/>
            <person name="Hughes K."/>
            <person name="Justo A."/>
            <person name="Karasinski D."/>
            <person name="Kautmanova I."/>
            <person name="Kiss B."/>
            <person name="Kocsube S."/>
            <person name="Kotiranta H."/>
            <person name="LaButti K.M."/>
            <person name="Lechner B.E."/>
            <person name="Liimatainen K."/>
            <person name="Lipzen A."/>
            <person name="Lukacs Z."/>
            <person name="Mihaltcheva S."/>
            <person name="Morgado L.N."/>
            <person name="Niskanen T."/>
            <person name="Noordeloos M.E."/>
            <person name="Ohm R.A."/>
            <person name="Ortiz-Santana B."/>
            <person name="Ovrebo C."/>
            <person name="Racz N."/>
            <person name="Riley R."/>
            <person name="Savchenko A."/>
            <person name="Shiryaev A."/>
            <person name="Soop K."/>
            <person name="Spirin V."/>
            <person name="Szebenyi C."/>
            <person name="Tomsovsky M."/>
            <person name="Tulloss R.E."/>
            <person name="Uehling J."/>
            <person name="Grigoriev I.V."/>
            <person name="Vagvolgyi C."/>
            <person name="Papp T."/>
            <person name="Martin F.M."/>
            <person name="Miettinen O."/>
            <person name="Hibbett D.S."/>
            <person name="Nagy L.G."/>
        </authorList>
    </citation>
    <scope>NUCLEOTIDE SEQUENCE [LARGE SCALE GENOMIC DNA]</scope>
    <source>
        <strain evidence="1 2">OMC1185</strain>
    </source>
</reference>